<name>A0A9Q0CY92_9POAL</name>
<feature type="domain" description="DUF1771" evidence="2">
    <location>
        <begin position="336"/>
        <end position="400"/>
    </location>
</feature>
<dbReference type="OrthoDB" id="1928104at2759"/>
<dbReference type="PANTHER" id="PTHR47872:SF1">
    <property type="entry name" value="NUCLEAR RNA EXPORT FACTOR SDE5-RELATED"/>
    <property type="match status" value="1"/>
</dbReference>
<organism evidence="3 4">
    <name type="scientific">Rhynchospora breviuscula</name>
    <dbReference type="NCBI Taxonomy" id="2022672"/>
    <lineage>
        <taxon>Eukaryota</taxon>
        <taxon>Viridiplantae</taxon>
        <taxon>Streptophyta</taxon>
        <taxon>Embryophyta</taxon>
        <taxon>Tracheophyta</taxon>
        <taxon>Spermatophyta</taxon>
        <taxon>Magnoliopsida</taxon>
        <taxon>Liliopsida</taxon>
        <taxon>Poales</taxon>
        <taxon>Cyperaceae</taxon>
        <taxon>Cyperoideae</taxon>
        <taxon>Rhynchosporeae</taxon>
        <taxon>Rhynchospora</taxon>
    </lineage>
</organism>
<evidence type="ECO:0000259" key="2">
    <source>
        <dbReference type="SMART" id="SM01162"/>
    </source>
</evidence>
<dbReference type="EMBL" id="JAMQYH010000001">
    <property type="protein sequence ID" value="KAJ1702123.1"/>
    <property type="molecule type" value="Genomic_DNA"/>
</dbReference>
<protein>
    <recommendedName>
        <fullName evidence="2">DUF1771 domain-containing protein</fullName>
    </recommendedName>
</protein>
<evidence type="ECO:0000313" key="4">
    <source>
        <dbReference type="Proteomes" id="UP001151287"/>
    </source>
</evidence>
<dbReference type="InterPro" id="IPR013899">
    <property type="entry name" value="DUF1771"/>
</dbReference>
<keyword evidence="4" id="KW-1185">Reference proteome</keyword>
<sequence>MASSAVRCPDEDRSLGVLLEAFGSCCSLEEIASAYCRSKGDVMAAGDILCNKVQDLKTQTSANGQSEMKYQDSADEQSINTGTSEQENKICEIPRGTHIKMTKSKKPTASLGTVSSFLGNSYTRPSYPVKEKFGKDKPPIIEVPKSVVDVLEREPGSSSFEGSKKDSMSNKEIEQFLFSMLGEGFKLSLDVIREILGSCGYDIQKSMEELLDFSARSLGRSKAIDDTNASAGSSSEELNASLEINSSLKGNNHHAKSNMKDNLDISQQVLQSLFAVPERLNDEPFKPHFDLGVNRTRSSGSVVSKPLQEVKMPMPPKDVLRNQLENIEVVYDEDDEYNNLRDAAKQHWDLTKEYFQAAITALANGDHERKKHFLEQGKHYFELAREFEEKLSKAVYEPSSGDLGTAQTQLDCNSNKEDDEVISLDLLSVDDSKYALYLLKMHICKLVDIPDLLYLKVTVGPESKDTRKTKIRRKAIHLLEKESIQWTWTEADQSTISIRLDQIDRSKLSFAKKFQDIEV</sequence>
<dbReference type="SMART" id="SM01162">
    <property type="entry name" value="DUF1771"/>
    <property type="match status" value="1"/>
</dbReference>
<proteinExistence type="predicted"/>
<feature type="compositionally biased region" description="Polar residues" evidence="1">
    <location>
        <begin position="76"/>
        <end position="85"/>
    </location>
</feature>
<dbReference type="Proteomes" id="UP001151287">
    <property type="component" value="Unassembled WGS sequence"/>
</dbReference>
<evidence type="ECO:0000313" key="3">
    <source>
        <dbReference type="EMBL" id="KAJ1702123.1"/>
    </source>
</evidence>
<dbReference type="PANTHER" id="PTHR47872">
    <property type="entry name" value="NUCLEAR RNA EXPORT FACTOR SDE5-RELATED"/>
    <property type="match status" value="1"/>
</dbReference>
<dbReference type="Pfam" id="PF08590">
    <property type="entry name" value="DUF1771"/>
    <property type="match status" value="1"/>
</dbReference>
<comment type="caution">
    <text evidence="3">The sequence shown here is derived from an EMBL/GenBank/DDBJ whole genome shotgun (WGS) entry which is preliminary data.</text>
</comment>
<accession>A0A9Q0CY92</accession>
<dbReference type="AlphaFoldDB" id="A0A9Q0CY92"/>
<dbReference type="Pfam" id="PF24767">
    <property type="entry name" value="UBA_At5g58720"/>
    <property type="match status" value="1"/>
</dbReference>
<reference evidence="3" key="1">
    <citation type="journal article" date="2022" name="Cell">
        <title>Repeat-based holocentromeres influence genome architecture and karyotype evolution.</title>
        <authorList>
            <person name="Hofstatter P.G."/>
            <person name="Thangavel G."/>
            <person name="Lux T."/>
            <person name="Neumann P."/>
            <person name="Vondrak T."/>
            <person name="Novak P."/>
            <person name="Zhang M."/>
            <person name="Costa L."/>
            <person name="Castellani M."/>
            <person name="Scott A."/>
            <person name="Toegelov H."/>
            <person name="Fuchs J."/>
            <person name="Mata-Sucre Y."/>
            <person name="Dias Y."/>
            <person name="Vanzela A.L.L."/>
            <person name="Huettel B."/>
            <person name="Almeida C.C.S."/>
            <person name="Simkova H."/>
            <person name="Souza G."/>
            <person name="Pedrosa-Harand A."/>
            <person name="Macas J."/>
            <person name="Mayer K.F.X."/>
            <person name="Houben A."/>
            <person name="Marques A."/>
        </authorList>
    </citation>
    <scope>NUCLEOTIDE SEQUENCE</scope>
    <source>
        <strain evidence="3">RhyBre1mFocal</strain>
    </source>
</reference>
<evidence type="ECO:0000256" key="1">
    <source>
        <dbReference type="SAM" id="MobiDB-lite"/>
    </source>
</evidence>
<dbReference type="InterPro" id="IPR056254">
    <property type="entry name" value="At5g58720/SDE5-like_UBA-like"/>
</dbReference>
<feature type="region of interest" description="Disordered" evidence="1">
    <location>
        <begin position="61"/>
        <end position="85"/>
    </location>
</feature>
<gene>
    <name evidence="3" type="ORF">LUZ63_001902</name>
</gene>